<protein>
    <submittedName>
        <fullName evidence="5">Sugar lactone lactonase YvrE</fullName>
    </submittedName>
</protein>
<gene>
    <name evidence="5" type="ORF">QE405_001254</name>
</gene>
<evidence type="ECO:0000313" key="5">
    <source>
        <dbReference type="EMBL" id="MDQ1103970.1"/>
    </source>
</evidence>
<dbReference type="PANTHER" id="PTHR10426">
    <property type="entry name" value="STRICTOSIDINE SYNTHASE-RELATED"/>
    <property type="match status" value="1"/>
</dbReference>
<comment type="caution">
    <text evidence="5">The sequence shown here is derived from an EMBL/GenBank/DDBJ whole genome shotgun (WGS) entry which is preliminary data.</text>
</comment>
<dbReference type="Pfam" id="PF03088">
    <property type="entry name" value="Str_synth"/>
    <property type="match status" value="1"/>
</dbReference>
<evidence type="ECO:0000259" key="4">
    <source>
        <dbReference type="Pfam" id="PF03088"/>
    </source>
</evidence>
<dbReference type="InterPro" id="IPR011042">
    <property type="entry name" value="6-blade_b-propeller_TolB-like"/>
</dbReference>
<sequence length="319" mass="34138">MTRPSSPLDVVEVPGHGAEDVLVATAGPHEGSVFTGTEDGAVLRVAHDGRRVTRVGHTGGRPLGLEELPDGRLLVCDAHRGLLALDPATGAVETLLTEVDGVPMRFCNNAAVAPDGTVFFSDSSTRHGIAEWKHDFVRLTRTGRLLRRDPDGTVTVLLDGLAFANGVALAPDASWVAVAETAARTVVRLWLTGPRAGERDLLAEDLPGYPDNIARGSDGLVWLALASPRDPVVERLQRAPLWVRRAATSLPEAVQPAPKRVVHVRAVDADGRVVHDLDVDDPAARRAFHMVTGVREHEGTVWLGSLHEAAVARLRPDRG</sequence>
<evidence type="ECO:0000313" key="6">
    <source>
        <dbReference type="Proteomes" id="UP001239215"/>
    </source>
</evidence>
<evidence type="ECO:0000256" key="3">
    <source>
        <dbReference type="ARBA" id="ARBA00023180"/>
    </source>
</evidence>
<organism evidence="5 6">
    <name type="scientific">Nocardioides zeae</name>
    <dbReference type="NCBI Taxonomy" id="1457234"/>
    <lineage>
        <taxon>Bacteria</taxon>
        <taxon>Bacillati</taxon>
        <taxon>Actinomycetota</taxon>
        <taxon>Actinomycetes</taxon>
        <taxon>Propionibacteriales</taxon>
        <taxon>Nocardioidaceae</taxon>
        <taxon>Nocardioides</taxon>
    </lineage>
</organism>
<dbReference type="AlphaFoldDB" id="A0AAJ1TXT0"/>
<dbReference type="InterPro" id="IPR018119">
    <property type="entry name" value="Strictosidine_synth_cons-reg"/>
</dbReference>
<keyword evidence="2" id="KW-0597">Phosphoprotein</keyword>
<comment type="similarity">
    <text evidence="1">Belongs to the strictosidine synthase family.</text>
</comment>
<keyword evidence="3" id="KW-0325">Glycoprotein</keyword>
<name>A0AAJ1TXT0_9ACTN</name>
<evidence type="ECO:0000256" key="2">
    <source>
        <dbReference type="ARBA" id="ARBA00022553"/>
    </source>
</evidence>
<feature type="domain" description="Strictosidine synthase conserved region" evidence="4">
    <location>
        <begin position="110"/>
        <end position="193"/>
    </location>
</feature>
<reference evidence="5" key="1">
    <citation type="submission" date="2023-07" db="EMBL/GenBank/DDBJ databases">
        <title>Functional and genomic diversity of the sorghum phyllosphere microbiome.</title>
        <authorList>
            <person name="Shade A."/>
        </authorList>
    </citation>
    <scope>NUCLEOTIDE SEQUENCE</scope>
    <source>
        <strain evidence="5">SORGH_AS_1067</strain>
    </source>
</reference>
<dbReference type="PANTHER" id="PTHR10426:SF88">
    <property type="entry name" value="ADIPOCYTE PLASMA MEMBRANE-ASSOCIATED PROTEIN HEMOMUCIN-RELATED"/>
    <property type="match status" value="1"/>
</dbReference>
<accession>A0AAJ1TXT0</accession>
<dbReference type="Gene3D" id="2.120.10.30">
    <property type="entry name" value="TolB, C-terminal domain"/>
    <property type="match status" value="1"/>
</dbReference>
<dbReference type="GO" id="GO:0016787">
    <property type="term" value="F:hydrolase activity"/>
    <property type="evidence" value="ECO:0007669"/>
    <property type="project" value="TreeGrafter"/>
</dbReference>
<dbReference type="Proteomes" id="UP001239215">
    <property type="component" value="Unassembled WGS sequence"/>
</dbReference>
<evidence type="ECO:0000256" key="1">
    <source>
        <dbReference type="ARBA" id="ARBA00009191"/>
    </source>
</evidence>
<dbReference type="SUPFAM" id="SSF63829">
    <property type="entry name" value="Calcium-dependent phosphotriesterase"/>
    <property type="match status" value="1"/>
</dbReference>
<proteinExistence type="inferred from homology"/>
<dbReference type="RefSeq" id="WP_307199361.1">
    <property type="nucleotide sequence ID" value="NZ_JAUTAN010000001.1"/>
</dbReference>
<dbReference type="EMBL" id="JAUTAN010000001">
    <property type="protein sequence ID" value="MDQ1103970.1"/>
    <property type="molecule type" value="Genomic_DNA"/>
</dbReference>
<dbReference type="GO" id="GO:0012505">
    <property type="term" value="C:endomembrane system"/>
    <property type="evidence" value="ECO:0007669"/>
    <property type="project" value="TreeGrafter"/>
</dbReference>